<dbReference type="EMBL" id="JAGPXC010000005">
    <property type="protein sequence ID" value="KAH6653347.1"/>
    <property type="molecule type" value="Genomic_DNA"/>
</dbReference>
<evidence type="ECO:0000256" key="2">
    <source>
        <dbReference type="ARBA" id="ARBA00005179"/>
    </source>
</evidence>
<organism evidence="10 11">
    <name type="scientific">Truncatella angustata</name>
    <dbReference type="NCBI Taxonomy" id="152316"/>
    <lineage>
        <taxon>Eukaryota</taxon>
        <taxon>Fungi</taxon>
        <taxon>Dikarya</taxon>
        <taxon>Ascomycota</taxon>
        <taxon>Pezizomycotina</taxon>
        <taxon>Sordariomycetes</taxon>
        <taxon>Xylariomycetidae</taxon>
        <taxon>Amphisphaeriales</taxon>
        <taxon>Sporocadaceae</taxon>
        <taxon>Truncatella</taxon>
    </lineage>
</organism>
<evidence type="ECO:0000256" key="1">
    <source>
        <dbReference type="ARBA" id="ARBA00001974"/>
    </source>
</evidence>
<sequence>MTSKKPHILIVGAGLGGLTLAQGLRRNGISYEIFERDDGPDARRQGWAIGLHSVLEELQTGVPDDLPSVVSNVNHLQPLKLPPQFVMHVSGSRLGVTGGPDTFVLRASRQRLRKWLSTNTSITYGKQAVRIEETKDAVTVQFQDGSSASGDLMVGADGINSRVREYLLACDNEKTLKTHPFAVVVGETTVSGAEFERQLVLAHSAYLAVSDDRTLSIFVGLDKVSEDGKTGSYYWFFMIPDEDTDKPDHWTKHASQAERLERVSQCAKAFDDRFTEILKLTPAEGVRTDAFSFRDAEIDEQELVSSSRVTLLGDAAHPMAPFRGEGGVHTIRDGLNLAACIAKTCNGGYPTINEAMKRYQQEMITRGSEAVRQSRGQIRRDRQENEPWMVWGHPARPTPEESLKLEDCS</sequence>
<keyword evidence="11" id="KW-1185">Reference proteome</keyword>
<dbReference type="RefSeq" id="XP_045957624.1">
    <property type="nucleotide sequence ID" value="XM_046098077.1"/>
</dbReference>
<dbReference type="GO" id="GO:0071949">
    <property type="term" value="F:FAD binding"/>
    <property type="evidence" value="ECO:0007669"/>
    <property type="project" value="InterPro"/>
</dbReference>
<keyword evidence="6 10" id="KW-0503">Monooxygenase</keyword>
<keyword evidence="5" id="KW-0560">Oxidoreductase</keyword>
<feature type="region of interest" description="Disordered" evidence="7">
    <location>
        <begin position="367"/>
        <end position="409"/>
    </location>
</feature>
<dbReference type="Gene3D" id="3.50.50.60">
    <property type="entry name" value="FAD/NAD(P)-binding domain"/>
    <property type="match status" value="1"/>
</dbReference>
<name>A0A9P8UJM5_9PEZI</name>
<proteinExistence type="predicted"/>
<accession>A0A9P8UJM5</accession>
<evidence type="ECO:0000313" key="10">
    <source>
        <dbReference type="EMBL" id="KAH6653347.1"/>
    </source>
</evidence>
<dbReference type="Pfam" id="PF01494">
    <property type="entry name" value="FAD_binding_3"/>
    <property type="match status" value="1"/>
</dbReference>
<dbReference type="AlphaFoldDB" id="A0A9P8UJM5"/>
<reference evidence="10" key="1">
    <citation type="journal article" date="2021" name="Nat. Commun.">
        <title>Genetic determinants of endophytism in the Arabidopsis root mycobiome.</title>
        <authorList>
            <person name="Mesny F."/>
            <person name="Miyauchi S."/>
            <person name="Thiergart T."/>
            <person name="Pickel B."/>
            <person name="Atanasova L."/>
            <person name="Karlsson M."/>
            <person name="Huettel B."/>
            <person name="Barry K.W."/>
            <person name="Haridas S."/>
            <person name="Chen C."/>
            <person name="Bauer D."/>
            <person name="Andreopoulos W."/>
            <person name="Pangilinan J."/>
            <person name="LaButti K."/>
            <person name="Riley R."/>
            <person name="Lipzen A."/>
            <person name="Clum A."/>
            <person name="Drula E."/>
            <person name="Henrissat B."/>
            <person name="Kohler A."/>
            <person name="Grigoriev I.V."/>
            <person name="Martin F.M."/>
            <person name="Hacquard S."/>
        </authorList>
    </citation>
    <scope>NUCLEOTIDE SEQUENCE</scope>
    <source>
        <strain evidence="10">MPI-SDFR-AT-0073</strain>
    </source>
</reference>
<evidence type="ECO:0000259" key="9">
    <source>
        <dbReference type="Pfam" id="PF01494"/>
    </source>
</evidence>
<keyword evidence="3" id="KW-0285">Flavoprotein</keyword>
<keyword evidence="8" id="KW-0732">Signal</keyword>
<feature type="compositionally biased region" description="Basic and acidic residues" evidence="7">
    <location>
        <begin position="398"/>
        <end position="409"/>
    </location>
</feature>
<dbReference type="GO" id="GO:0004497">
    <property type="term" value="F:monooxygenase activity"/>
    <property type="evidence" value="ECO:0007669"/>
    <property type="project" value="UniProtKB-KW"/>
</dbReference>
<feature type="signal peptide" evidence="8">
    <location>
        <begin position="1"/>
        <end position="21"/>
    </location>
</feature>
<evidence type="ECO:0000256" key="8">
    <source>
        <dbReference type="SAM" id="SignalP"/>
    </source>
</evidence>
<evidence type="ECO:0000256" key="7">
    <source>
        <dbReference type="SAM" id="MobiDB-lite"/>
    </source>
</evidence>
<gene>
    <name evidence="10" type="ORF">BKA67DRAFT_519200</name>
</gene>
<comment type="pathway">
    <text evidence="2">Secondary metabolite biosynthesis.</text>
</comment>
<dbReference type="PANTHER" id="PTHR47178">
    <property type="entry name" value="MONOOXYGENASE, FAD-BINDING"/>
    <property type="match status" value="1"/>
</dbReference>
<evidence type="ECO:0000256" key="6">
    <source>
        <dbReference type="ARBA" id="ARBA00023033"/>
    </source>
</evidence>
<dbReference type="InterPro" id="IPR002938">
    <property type="entry name" value="FAD-bd"/>
</dbReference>
<comment type="caution">
    <text evidence="10">The sequence shown here is derived from an EMBL/GenBank/DDBJ whole genome shotgun (WGS) entry which is preliminary data.</text>
</comment>
<evidence type="ECO:0000256" key="5">
    <source>
        <dbReference type="ARBA" id="ARBA00023002"/>
    </source>
</evidence>
<dbReference type="PRINTS" id="PR00420">
    <property type="entry name" value="RNGMNOXGNASE"/>
</dbReference>
<dbReference type="InterPro" id="IPR036188">
    <property type="entry name" value="FAD/NAD-bd_sf"/>
</dbReference>
<comment type="cofactor">
    <cofactor evidence="1">
        <name>FAD</name>
        <dbReference type="ChEBI" id="CHEBI:57692"/>
    </cofactor>
</comment>
<dbReference type="Proteomes" id="UP000758603">
    <property type="component" value="Unassembled WGS sequence"/>
</dbReference>
<feature type="chain" id="PRO_5040189540" evidence="8">
    <location>
        <begin position="22"/>
        <end position="409"/>
    </location>
</feature>
<evidence type="ECO:0000313" key="11">
    <source>
        <dbReference type="Proteomes" id="UP000758603"/>
    </source>
</evidence>
<evidence type="ECO:0000256" key="3">
    <source>
        <dbReference type="ARBA" id="ARBA00022630"/>
    </source>
</evidence>
<keyword evidence="4" id="KW-0274">FAD</keyword>
<dbReference type="SUPFAM" id="SSF51905">
    <property type="entry name" value="FAD/NAD(P)-binding domain"/>
    <property type="match status" value="1"/>
</dbReference>
<feature type="domain" description="FAD-binding" evidence="9">
    <location>
        <begin position="8"/>
        <end position="373"/>
    </location>
</feature>
<dbReference type="OrthoDB" id="47494at2759"/>
<dbReference type="PANTHER" id="PTHR47178:SF6">
    <property type="entry name" value="FAD-BINDING DOMAIN-CONTAINING PROTEIN"/>
    <property type="match status" value="1"/>
</dbReference>
<protein>
    <submittedName>
        <fullName evidence="10">Monooxygenase</fullName>
    </submittedName>
</protein>
<evidence type="ECO:0000256" key="4">
    <source>
        <dbReference type="ARBA" id="ARBA00022827"/>
    </source>
</evidence>
<dbReference type="GeneID" id="70126969"/>